<name>A0A3M0J0X6_HIRRU</name>
<comment type="caution">
    <text evidence="2">The sequence shown here is derived from an EMBL/GenBank/DDBJ whole genome shotgun (WGS) entry which is preliminary data.</text>
</comment>
<protein>
    <submittedName>
        <fullName evidence="2">Uncharacterized protein</fullName>
    </submittedName>
</protein>
<sequence length="97" mass="10982">MEDHGGAEMHLQPMENPMSEQMDSHGPPRARECGPRSVGCVLLTVIPLDHETERYVQMPTLVVHKTFPTMYKDKMKLWSFDLGAGLCKDNKGKVLEK</sequence>
<reference evidence="2 3" key="1">
    <citation type="submission" date="2018-07" db="EMBL/GenBank/DDBJ databases">
        <title>A high quality draft genome assembly of the barn swallow (H. rustica rustica).</title>
        <authorList>
            <person name="Formenti G."/>
            <person name="Chiara M."/>
            <person name="Poveda L."/>
            <person name="Francoijs K.-J."/>
            <person name="Bonisoli-Alquati A."/>
            <person name="Canova L."/>
            <person name="Gianfranceschi L."/>
            <person name="Horner D.S."/>
            <person name="Saino N."/>
        </authorList>
    </citation>
    <scope>NUCLEOTIDE SEQUENCE [LARGE SCALE GENOMIC DNA]</scope>
    <source>
        <strain evidence="2">Chelidonia</strain>
        <tissue evidence="2">Blood</tissue>
    </source>
</reference>
<evidence type="ECO:0000313" key="2">
    <source>
        <dbReference type="EMBL" id="RMB94697.1"/>
    </source>
</evidence>
<keyword evidence="3" id="KW-1185">Reference proteome</keyword>
<gene>
    <name evidence="2" type="ORF">DUI87_28809</name>
</gene>
<organism evidence="2 3">
    <name type="scientific">Hirundo rustica rustica</name>
    <dbReference type="NCBI Taxonomy" id="333673"/>
    <lineage>
        <taxon>Eukaryota</taxon>
        <taxon>Metazoa</taxon>
        <taxon>Chordata</taxon>
        <taxon>Craniata</taxon>
        <taxon>Vertebrata</taxon>
        <taxon>Euteleostomi</taxon>
        <taxon>Archelosauria</taxon>
        <taxon>Archosauria</taxon>
        <taxon>Dinosauria</taxon>
        <taxon>Saurischia</taxon>
        <taxon>Theropoda</taxon>
        <taxon>Coelurosauria</taxon>
        <taxon>Aves</taxon>
        <taxon>Neognathae</taxon>
        <taxon>Neoaves</taxon>
        <taxon>Telluraves</taxon>
        <taxon>Australaves</taxon>
        <taxon>Passeriformes</taxon>
        <taxon>Sylvioidea</taxon>
        <taxon>Hirundinidae</taxon>
        <taxon>Hirundo</taxon>
    </lineage>
</organism>
<dbReference type="EMBL" id="QRBI01000195">
    <property type="protein sequence ID" value="RMB94697.1"/>
    <property type="molecule type" value="Genomic_DNA"/>
</dbReference>
<accession>A0A3M0J0X6</accession>
<evidence type="ECO:0000313" key="3">
    <source>
        <dbReference type="Proteomes" id="UP000269221"/>
    </source>
</evidence>
<proteinExistence type="predicted"/>
<dbReference type="Proteomes" id="UP000269221">
    <property type="component" value="Unassembled WGS sequence"/>
</dbReference>
<dbReference type="AlphaFoldDB" id="A0A3M0J0X6"/>
<feature type="region of interest" description="Disordered" evidence="1">
    <location>
        <begin position="1"/>
        <end position="34"/>
    </location>
</feature>
<evidence type="ECO:0000256" key="1">
    <source>
        <dbReference type="SAM" id="MobiDB-lite"/>
    </source>
</evidence>